<evidence type="ECO:0000256" key="7">
    <source>
        <dbReference type="SAM" id="MobiDB-lite"/>
    </source>
</evidence>
<accession>A0A4P9VMH6</accession>
<dbReference type="HAMAP" id="MF_00267">
    <property type="entry name" value="MinC"/>
    <property type="match status" value="1"/>
</dbReference>
<dbReference type="Proteomes" id="UP000257039">
    <property type="component" value="Unassembled WGS sequence"/>
</dbReference>
<keyword evidence="3 6" id="KW-0717">Septation</keyword>
<dbReference type="InterPro" id="IPR005526">
    <property type="entry name" value="Septum_form_inhib_MinC_C"/>
</dbReference>
<comment type="caution">
    <text evidence="10">The sequence shown here is derived from an EMBL/GenBank/DDBJ whole genome shotgun (WGS) entry which is preliminary data.</text>
</comment>
<dbReference type="GO" id="GO:1901891">
    <property type="term" value="P:regulation of cell septum assembly"/>
    <property type="evidence" value="ECO:0007669"/>
    <property type="project" value="InterPro"/>
</dbReference>
<dbReference type="GO" id="GO:0000902">
    <property type="term" value="P:cell morphogenesis"/>
    <property type="evidence" value="ECO:0007669"/>
    <property type="project" value="InterPro"/>
</dbReference>
<dbReference type="InterPro" id="IPR007874">
    <property type="entry name" value="MinC_N"/>
</dbReference>
<evidence type="ECO:0000256" key="6">
    <source>
        <dbReference type="HAMAP-Rule" id="MF_00267"/>
    </source>
</evidence>
<dbReference type="SUPFAM" id="SSF63848">
    <property type="entry name" value="Cell-division inhibitor MinC, C-terminal domain"/>
    <property type="match status" value="1"/>
</dbReference>
<feature type="region of interest" description="Disordered" evidence="7">
    <location>
        <begin position="115"/>
        <end position="140"/>
    </location>
</feature>
<dbReference type="Gene3D" id="2.160.20.70">
    <property type="match status" value="1"/>
</dbReference>
<organism evidence="10 11">
    <name type="scientific">Zooshikella ganghwensis</name>
    <dbReference type="NCBI Taxonomy" id="202772"/>
    <lineage>
        <taxon>Bacteria</taxon>
        <taxon>Pseudomonadati</taxon>
        <taxon>Pseudomonadota</taxon>
        <taxon>Gammaproteobacteria</taxon>
        <taxon>Oceanospirillales</taxon>
        <taxon>Zooshikellaceae</taxon>
        <taxon>Zooshikella</taxon>
    </lineage>
</organism>
<keyword evidence="2 6" id="KW-0132">Cell division</keyword>
<evidence type="ECO:0000313" key="10">
    <source>
        <dbReference type="EMBL" id="RDH43122.1"/>
    </source>
</evidence>
<dbReference type="PANTHER" id="PTHR34108">
    <property type="entry name" value="SEPTUM SITE-DETERMINING PROTEIN MINC"/>
    <property type="match status" value="1"/>
</dbReference>
<evidence type="ECO:0000256" key="2">
    <source>
        <dbReference type="ARBA" id="ARBA00022618"/>
    </source>
</evidence>
<dbReference type="RefSeq" id="WP_094786502.1">
    <property type="nucleotide sequence ID" value="NZ_NDXW01000001.1"/>
</dbReference>
<dbReference type="Pfam" id="PF03775">
    <property type="entry name" value="MinC_C"/>
    <property type="match status" value="1"/>
</dbReference>
<evidence type="ECO:0000313" key="11">
    <source>
        <dbReference type="Proteomes" id="UP000257039"/>
    </source>
</evidence>
<dbReference type="InterPro" id="IPR016098">
    <property type="entry name" value="CAP/MinC_C"/>
</dbReference>
<sequence>MTANASQPNNTTGFQLKRSRLTLTTLELLSLELEIIRLQLTEQAQLAPNLLHDMPVILSLEKVALPEKTCNVNAIVHECERMGLRIIAIRAQAHWRPYLKSIEIAYLPTLSAQSDEPISKPQRQITEQTPNPEPKPASPTHIVVNRPVRSGQQVIAPEGDLIVLAPVSAGAELLAKGNIHIYGPLRGRALAGIEGNIKAGIFCLQFAAELVAIAGHYMTEMAPFQSFWQKGAHIFREGENLQILPL</sequence>
<evidence type="ECO:0000259" key="9">
    <source>
        <dbReference type="Pfam" id="PF05209"/>
    </source>
</evidence>
<comment type="function">
    <text evidence="5 6">Cell division inhibitor that blocks the formation of polar Z ring septums. Rapidly oscillates between the poles of the cell to destabilize FtsZ filaments that have formed before they mature into polar Z rings. Prevents FtsZ polymerization.</text>
</comment>
<dbReference type="Pfam" id="PF05209">
    <property type="entry name" value="MinC_N"/>
    <property type="match status" value="1"/>
</dbReference>
<comment type="subunit">
    <text evidence="6">Interacts with MinD and FtsZ.</text>
</comment>
<dbReference type="PANTHER" id="PTHR34108:SF1">
    <property type="entry name" value="SEPTUM SITE-DETERMINING PROTEIN MINC"/>
    <property type="match status" value="1"/>
</dbReference>
<dbReference type="EMBL" id="NDXW01000001">
    <property type="protein sequence ID" value="RDH43122.1"/>
    <property type="molecule type" value="Genomic_DNA"/>
</dbReference>
<dbReference type="InterPro" id="IPR013033">
    <property type="entry name" value="MinC"/>
</dbReference>
<feature type="domain" description="Septum formation inhibitor MinC C-terminal" evidence="8">
    <location>
        <begin position="143"/>
        <end position="243"/>
    </location>
</feature>
<dbReference type="Gene3D" id="3.30.70.260">
    <property type="match status" value="1"/>
</dbReference>
<dbReference type="InterPro" id="IPR036145">
    <property type="entry name" value="MinC_C_sf"/>
</dbReference>
<dbReference type="NCBIfam" id="TIGR01222">
    <property type="entry name" value="minC"/>
    <property type="match status" value="1"/>
</dbReference>
<reference evidence="10 11" key="1">
    <citation type="submission" date="2017-04" db="EMBL/GenBank/DDBJ databases">
        <title>Draft genome sequence of Zooshikella ganghwensis VG4 isolated from Red Sea sediments.</title>
        <authorList>
            <person name="Rehman Z."/>
            <person name="Alam I."/>
            <person name="Kamau A."/>
            <person name="Bajic V."/>
            <person name="Leiknes T."/>
        </authorList>
    </citation>
    <scope>NUCLEOTIDE SEQUENCE [LARGE SCALE GENOMIC DNA]</scope>
    <source>
        <strain evidence="10 11">VG4</strain>
    </source>
</reference>
<evidence type="ECO:0000256" key="3">
    <source>
        <dbReference type="ARBA" id="ARBA00023210"/>
    </source>
</evidence>
<evidence type="ECO:0000259" key="8">
    <source>
        <dbReference type="Pfam" id="PF03775"/>
    </source>
</evidence>
<feature type="compositionally biased region" description="Polar residues" evidence="7">
    <location>
        <begin position="115"/>
        <end position="130"/>
    </location>
</feature>
<name>A0A4P9VMH6_9GAMM</name>
<evidence type="ECO:0000256" key="4">
    <source>
        <dbReference type="ARBA" id="ARBA00023306"/>
    </source>
</evidence>
<protein>
    <recommendedName>
        <fullName evidence="6">Probable septum site-determining protein MinC</fullName>
    </recommendedName>
</protein>
<feature type="domain" description="Septum formation inhibitor MinC N-terminal" evidence="9">
    <location>
        <begin position="14"/>
        <end position="86"/>
    </location>
</feature>
<proteinExistence type="inferred from homology"/>
<dbReference type="GO" id="GO:0000917">
    <property type="term" value="P:division septum assembly"/>
    <property type="evidence" value="ECO:0007669"/>
    <property type="project" value="UniProtKB-KW"/>
</dbReference>
<evidence type="ECO:0000256" key="1">
    <source>
        <dbReference type="ARBA" id="ARBA00006291"/>
    </source>
</evidence>
<keyword evidence="4 6" id="KW-0131">Cell cycle</keyword>
<comment type="similarity">
    <text evidence="1 6">Belongs to the MinC family.</text>
</comment>
<dbReference type="AlphaFoldDB" id="A0A4P9VMH6"/>
<gene>
    <name evidence="6 10" type="primary">minC</name>
    <name evidence="10" type="ORF">B9G39_06485</name>
</gene>
<keyword evidence="11" id="KW-1185">Reference proteome</keyword>
<dbReference type="GO" id="GO:0051302">
    <property type="term" value="P:regulation of cell division"/>
    <property type="evidence" value="ECO:0007669"/>
    <property type="project" value="InterPro"/>
</dbReference>
<evidence type="ECO:0000256" key="5">
    <source>
        <dbReference type="ARBA" id="ARBA00025606"/>
    </source>
</evidence>